<feature type="region of interest" description="Disordered" evidence="1">
    <location>
        <begin position="1"/>
        <end position="27"/>
    </location>
</feature>
<reference evidence="2 3" key="1">
    <citation type="submission" date="2019-03" db="EMBL/GenBank/DDBJ databases">
        <title>Genome Sequencing and Assembly of Various Microbes Isolated from Partially Reclaimed Soil and Acid Mine Drainage (AMD) Site.</title>
        <authorList>
            <person name="Steinbock B."/>
            <person name="Bechtold R."/>
            <person name="Sevigny J.L."/>
            <person name="Thomas D."/>
            <person name="Cuthill L.R."/>
            <person name="Aveiro Johannsen E.J."/>
            <person name="Thomas K."/>
            <person name="Ghosh A."/>
        </authorList>
    </citation>
    <scope>NUCLEOTIDE SEQUENCE [LARGE SCALE GENOMIC DNA]</scope>
    <source>
        <strain evidence="2 3">S-A3</strain>
    </source>
</reference>
<dbReference type="PANTHER" id="PTHR43649:SF14">
    <property type="entry name" value="BLR3389 PROTEIN"/>
    <property type="match status" value="1"/>
</dbReference>
<name>A0A4R5YHR2_KOCRO</name>
<sequence>MLNDEENAMTTHRSLRPAPTGAHRGPFSPRSLSRIALVGAAALTLAGCSAGAQPGGAGGASAWTLTGGAEETFRSSFQAWNDANGDTPITAEYFANDAFKEKIRTSVGSGNAPTLIYNWGGDTLESYVENGSVVELTGEIPEMEERALDSVLETGKVDGKLYAVPNNNTQPVILYYNTKLFEEAGVEVPTTWAEMLDAVEAFQAEGVTPISVAGSSQWPYLMWIQYLTDRIGGPEVFQAVVDGEEDAWSHPAITEALEKIQELVEAGGFGDAYGSVVADAGADVALVHTDQAAMMLHGSWVYSSFLTDAPEWTAEGSLGYTTFPEIEGGQGDPRNIVGNPANFWAVSADASEEEQATALEYLNGMNLDDAAVDTLFDAGLIPAVDGVEDRITETEHPEYLDFAYSMVQDAPNFQLSWDQALPADQGQALLTNLSQVFAGEMSPEEFQTAMNGTL</sequence>
<organism evidence="2 3">
    <name type="scientific">Kocuria rosea</name>
    <name type="common">Deinococcus erythromyxa</name>
    <name type="synonym">Micrococcus rubens</name>
    <dbReference type="NCBI Taxonomy" id="1275"/>
    <lineage>
        <taxon>Bacteria</taxon>
        <taxon>Bacillati</taxon>
        <taxon>Actinomycetota</taxon>
        <taxon>Actinomycetes</taxon>
        <taxon>Micrococcales</taxon>
        <taxon>Micrococcaceae</taxon>
        <taxon>Kocuria</taxon>
    </lineage>
</organism>
<dbReference type="Gene3D" id="3.40.190.10">
    <property type="entry name" value="Periplasmic binding protein-like II"/>
    <property type="match status" value="2"/>
</dbReference>
<dbReference type="Pfam" id="PF01547">
    <property type="entry name" value="SBP_bac_1"/>
    <property type="match status" value="1"/>
</dbReference>
<dbReference type="EMBL" id="SMZT01000002">
    <property type="protein sequence ID" value="TDL44822.1"/>
    <property type="molecule type" value="Genomic_DNA"/>
</dbReference>
<evidence type="ECO:0000313" key="2">
    <source>
        <dbReference type="EMBL" id="TDL44822.1"/>
    </source>
</evidence>
<evidence type="ECO:0000256" key="1">
    <source>
        <dbReference type="SAM" id="MobiDB-lite"/>
    </source>
</evidence>
<gene>
    <name evidence="2" type="ORF">E2R59_07165</name>
</gene>
<dbReference type="Proteomes" id="UP000295163">
    <property type="component" value="Unassembled WGS sequence"/>
</dbReference>
<evidence type="ECO:0000313" key="3">
    <source>
        <dbReference type="Proteomes" id="UP000295163"/>
    </source>
</evidence>
<dbReference type="InterPro" id="IPR006059">
    <property type="entry name" value="SBP"/>
</dbReference>
<accession>A0A4R5YHR2</accession>
<dbReference type="PANTHER" id="PTHR43649">
    <property type="entry name" value="ARABINOSE-BINDING PROTEIN-RELATED"/>
    <property type="match status" value="1"/>
</dbReference>
<dbReference type="AlphaFoldDB" id="A0A4R5YHR2"/>
<proteinExistence type="predicted"/>
<dbReference type="SUPFAM" id="SSF53850">
    <property type="entry name" value="Periplasmic binding protein-like II"/>
    <property type="match status" value="1"/>
</dbReference>
<protein>
    <submittedName>
        <fullName evidence="2">Extracellular solute-binding protein</fullName>
    </submittedName>
</protein>
<comment type="caution">
    <text evidence="2">The sequence shown here is derived from an EMBL/GenBank/DDBJ whole genome shotgun (WGS) entry which is preliminary data.</text>
</comment>
<dbReference type="InterPro" id="IPR050490">
    <property type="entry name" value="Bact_solute-bd_prot1"/>
</dbReference>